<accession>A0AAP4F0G7</accession>
<dbReference type="RefSeq" id="WP_283230333.1">
    <property type="nucleotide sequence ID" value="NZ_JASGBQ010000005.1"/>
</dbReference>
<protein>
    <submittedName>
        <fullName evidence="1">Uncharacterized protein</fullName>
    </submittedName>
</protein>
<sequence>MMSRDRMNQRTYESPRFEFEEMRLTEKIADKCWGYAYAWYDTDKDGVIDDGERVVLASLGLGPNGCQGSSARDVLKDHFKKVFGVDLTDEDVSTNTLSKSVIGSNS</sequence>
<dbReference type="EMBL" id="JASGBQ010000005">
    <property type="protein sequence ID" value="MDI9241828.1"/>
    <property type="molecule type" value="Genomic_DNA"/>
</dbReference>
<name>A0AAP4F0G7_9FIRM</name>
<proteinExistence type="predicted"/>
<comment type="caution">
    <text evidence="1">The sequence shown here is derived from an EMBL/GenBank/DDBJ whole genome shotgun (WGS) entry which is preliminary data.</text>
</comment>
<dbReference type="AlphaFoldDB" id="A0AAP4F0G7"/>
<organism evidence="1 2">
    <name type="scientific">Fusibacillus kribbianus</name>
    <dbReference type="NCBI Taxonomy" id="3044208"/>
    <lineage>
        <taxon>Bacteria</taxon>
        <taxon>Bacillati</taxon>
        <taxon>Bacillota</taxon>
        <taxon>Clostridia</taxon>
        <taxon>Lachnospirales</taxon>
        <taxon>Lachnospiraceae</taxon>
        <taxon>Fusibacillus</taxon>
    </lineage>
</organism>
<evidence type="ECO:0000313" key="2">
    <source>
        <dbReference type="Proteomes" id="UP001300383"/>
    </source>
</evidence>
<evidence type="ECO:0000313" key="1">
    <source>
        <dbReference type="EMBL" id="MDI9241828.1"/>
    </source>
</evidence>
<dbReference type="Proteomes" id="UP001300383">
    <property type="component" value="Unassembled WGS sequence"/>
</dbReference>
<gene>
    <name evidence="1" type="ORF">QJ036_04950</name>
</gene>
<reference evidence="1 2" key="1">
    <citation type="submission" date="2023-05" db="EMBL/GenBank/DDBJ databases">
        <title>[ruminococcus] sp. nov., isolated from a pig farm feces dump.</title>
        <authorList>
            <person name="Chang Y.-H."/>
        </authorList>
    </citation>
    <scope>NUCLEOTIDE SEQUENCE [LARGE SCALE GENOMIC DNA]</scope>
    <source>
        <strain evidence="1 2">YH-rum2234</strain>
    </source>
</reference>
<keyword evidence="2" id="KW-1185">Reference proteome</keyword>